<dbReference type="Proteomes" id="UP000799753">
    <property type="component" value="Unassembled WGS sequence"/>
</dbReference>
<proteinExistence type="predicted"/>
<feature type="compositionally biased region" description="Basic and acidic residues" evidence="1">
    <location>
        <begin position="491"/>
        <end position="508"/>
    </location>
</feature>
<sequence length="514" mass="57216">MFDARDCRYPSGAAKKWCSRRSDRLLELQQCATAGHGAGLKPEAGGGERERERPHWNTRKAAADDVEGAEVPGRVAMLLLRETLGEWWRYARFGVAGAFTPRLPSALSTPSVNAIDAIDAIDAIRGEAPRHRHSLPSTYVVRVVMELLSARHWPAAHSRAPSSSSGSAHANKVPVHSQCPPLFPPPPSQTAAASPDAGACHQSFRAHSQQSDSDLPPQGPQHQHSSAAGPSTLKDRLAITRPIDTTITVSLRARSIIKETPAYTMPSITRPTIRPALSRSSSHSSSSSSKKDRSVGFLKDPVSHVSRPVNMKESWAAYDFELHAHKCAYCRDPYEVHRAHEQLCEVGHRLAQEVAEFLYNRPDGETYSTTEEDNKLVRVEVPSGYSQVKGLLKAIERSLRHRSRTPFVSMDRTYYVAARVPTRAKSVKADTKSVKVDQAPKVKSIKPSRPRSGEIVEWPGMETRVEVAAPHKKRGSLYEQDVAAQRRHEKQYHVEVREPSRRDLREQRLSGYYR</sequence>
<feature type="compositionally biased region" description="Polar residues" evidence="1">
    <location>
        <begin position="220"/>
        <end position="229"/>
    </location>
</feature>
<gene>
    <name evidence="2" type="ORF">P280DRAFT_517286</name>
</gene>
<dbReference type="OrthoDB" id="5387413at2759"/>
<feature type="region of interest" description="Disordered" evidence="1">
    <location>
        <begin position="482"/>
        <end position="514"/>
    </location>
</feature>
<feature type="region of interest" description="Disordered" evidence="1">
    <location>
        <begin position="267"/>
        <end position="296"/>
    </location>
</feature>
<accession>A0A6A6RZR0</accession>
<dbReference type="AlphaFoldDB" id="A0A6A6RZR0"/>
<name>A0A6A6RZR0_9PLEO</name>
<dbReference type="EMBL" id="MU006783">
    <property type="protein sequence ID" value="KAF2641056.1"/>
    <property type="molecule type" value="Genomic_DNA"/>
</dbReference>
<feature type="compositionally biased region" description="Low complexity" evidence="1">
    <location>
        <begin position="157"/>
        <end position="170"/>
    </location>
</feature>
<organism evidence="2 3">
    <name type="scientific">Massarina eburnea CBS 473.64</name>
    <dbReference type="NCBI Taxonomy" id="1395130"/>
    <lineage>
        <taxon>Eukaryota</taxon>
        <taxon>Fungi</taxon>
        <taxon>Dikarya</taxon>
        <taxon>Ascomycota</taxon>
        <taxon>Pezizomycotina</taxon>
        <taxon>Dothideomycetes</taxon>
        <taxon>Pleosporomycetidae</taxon>
        <taxon>Pleosporales</taxon>
        <taxon>Massarineae</taxon>
        <taxon>Massarinaceae</taxon>
        <taxon>Massarina</taxon>
    </lineage>
</organism>
<feature type="region of interest" description="Disordered" evidence="1">
    <location>
        <begin position="157"/>
        <end position="239"/>
    </location>
</feature>
<protein>
    <submittedName>
        <fullName evidence="2">Uncharacterized protein</fullName>
    </submittedName>
</protein>
<feature type="compositionally biased region" description="Basic and acidic residues" evidence="1">
    <location>
        <begin position="46"/>
        <end position="55"/>
    </location>
</feature>
<feature type="region of interest" description="Disordered" evidence="1">
    <location>
        <begin position="36"/>
        <end position="65"/>
    </location>
</feature>
<keyword evidence="3" id="KW-1185">Reference proteome</keyword>
<reference evidence="2" key="1">
    <citation type="journal article" date="2020" name="Stud. Mycol.">
        <title>101 Dothideomycetes genomes: a test case for predicting lifestyles and emergence of pathogens.</title>
        <authorList>
            <person name="Haridas S."/>
            <person name="Albert R."/>
            <person name="Binder M."/>
            <person name="Bloem J."/>
            <person name="Labutti K."/>
            <person name="Salamov A."/>
            <person name="Andreopoulos B."/>
            <person name="Baker S."/>
            <person name="Barry K."/>
            <person name="Bills G."/>
            <person name="Bluhm B."/>
            <person name="Cannon C."/>
            <person name="Castanera R."/>
            <person name="Culley D."/>
            <person name="Daum C."/>
            <person name="Ezra D."/>
            <person name="Gonzalez J."/>
            <person name="Henrissat B."/>
            <person name="Kuo A."/>
            <person name="Liang C."/>
            <person name="Lipzen A."/>
            <person name="Lutzoni F."/>
            <person name="Magnuson J."/>
            <person name="Mondo S."/>
            <person name="Nolan M."/>
            <person name="Ohm R."/>
            <person name="Pangilinan J."/>
            <person name="Park H.-J."/>
            <person name="Ramirez L."/>
            <person name="Alfaro M."/>
            <person name="Sun H."/>
            <person name="Tritt A."/>
            <person name="Yoshinaga Y."/>
            <person name="Zwiers L.-H."/>
            <person name="Turgeon B."/>
            <person name="Goodwin S."/>
            <person name="Spatafora J."/>
            <person name="Crous P."/>
            <person name="Grigoriev I."/>
        </authorList>
    </citation>
    <scope>NUCLEOTIDE SEQUENCE</scope>
    <source>
        <strain evidence="2">CBS 473.64</strain>
    </source>
</reference>
<evidence type="ECO:0000313" key="3">
    <source>
        <dbReference type="Proteomes" id="UP000799753"/>
    </source>
</evidence>
<feature type="compositionally biased region" description="Low complexity" evidence="1">
    <location>
        <begin position="278"/>
        <end position="288"/>
    </location>
</feature>
<evidence type="ECO:0000256" key="1">
    <source>
        <dbReference type="SAM" id="MobiDB-lite"/>
    </source>
</evidence>
<evidence type="ECO:0000313" key="2">
    <source>
        <dbReference type="EMBL" id="KAF2641056.1"/>
    </source>
</evidence>